<comment type="subcellular location">
    <subcellularLocation>
        <location evidence="3">Cell envelope</location>
    </subcellularLocation>
</comment>
<reference evidence="11" key="1">
    <citation type="submission" date="2016-10" db="EMBL/GenBank/DDBJ databases">
        <title>Draft genome sequences of four alkaliphilic bacteria belonging to the Anaerobacillus genus.</title>
        <authorList>
            <person name="Bassil N.M."/>
            <person name="Lloyd J.R."/>
        </authorList>
    </citation>
    <scope>NUCLEOTIDE SEQUENCE [LARGE SCALE GENOMIC DNA]</scope>
    <source>
        <strain evidence="11">NB2006</strain>
    </source>
</reference>
<proteinExistence type="inferred from homology"/>
<dbReference type="Gene3D" id="3.40.50.740">
    <property type="match status" value="1"/>
</dbReference>
<dbReference type="InterPro" id="IPR019546">
    <property type="entry name" value="TAT_signal_bac_arc"/>
</dbReference>
<evidence type="ECO:0000256" key="8">
    <source>
        <dbReference type="ARBA" id="ARBA00023004"/>
    </source>
</evidence>
<evidence type="ECO:0000256" key="4">
    <source>
        <dbReference type="ARBA" id="ARBA00010312"/>
    </source>
</evidence>
<keyword evidence="8" id="KW-0408">Iron</keyword>
<dbReference type="GO" id="GO:0009061">
    <property type="term" value="P:anaerobic respiration"/>
    <property type="evidence" value="ECO:0007669"/>
    <property type="project" value="TreeGrafter"/>
</dbReference>
<dbReference type="PANTHER" id="PTHR43598:SF1">
    <property type="entry name" value="FORMATE DEHYDROGENASE-O MAJOR SUBUNIT"/>
    <property type="match status" value="1"/>
</dbReference>
<comment type="caution">
    <text evidence="11">The sequence shown here is derived from an EMBL/GenBank/DDBJ whole genome shotgun (WGS) entry which is preliminary data.</text>
</comment>
<evidence type="ECO:0000259" key="10">
    <source>
        <dbReference type="PROSITE" id="PS51669"/>
    </source>
</evidence>
<evidence type="ECO:0000256" key="5">
    <source>
        <dbReference type="ARBA" id="ARBA00022485"/>
    </source>
</evidence>
<keyword evidence="5" id="KW-0004">4Fe-4S</keyword>
<keyword evidence="7" id="KW-0560">Oxidoreductase</keyword>
<evidence type="ECO:0000256" key="9">
    <source>
        <dbReference type="ARBA" id="ARBA00023014"/>
    </source>
</evidence>
<accession>A0A1S2MIG5</accession>
<dbReference type="AlphaFoldDB" id="A0A1S2MIG5"/>
<dbReference type="GO" id="GO:0009055">
    <property type="term" value="F:electron transfer activity"/>
    <property type="evidence" value="ECO:0007669"/>
    <property type="project" value="TreeGrafter"/>
</dbReference>
<organism evidence="11">
    <name type="scientific">Anaerobacillus isosaccharinicus</name>
    <dbReference type="NCBI Taxonomy" id="1532552"/>
    <lineage>
        <taxon>Bacteria</taxon>
        <taxon>Bacillati</taxon>
        <taxon>Bacillota</taxon>
        <taxon>Bacilli</taxon>
        <taxon>Bacillales</taxon>
        <taxon>Bacillaceae</taxon>
        <taxon>Anaerobacillus</taxon>
    </lineage>
</organism>
<comment type="cofactor">
    <cofactor evidence="1">
        <name>Mo-bis(molybdopterin guanine dinucleotide)</name>
        <dbReference type="ChEBI" id="CHEBI:60539"/>
    </cofactor>
</comment>
<dbReference type="Pfam" id="PF04879">
    <property type="entry name" value="Molybdop_Fe4S4"/>
    <property type="match status" value="1"/>
</dbReference>
<dbReference type="InterPro" id="IPR006311">
    <property type="entry name" value="TAT_signal"/>
</dbReference>
<evidence type="ECO:0000313" key="11">
    <source>
        <dbReference type="EMBL" id="OIJ23535.1"/>
    </source>
</evidence>
<keyword evidence="6" id="KW-0479">Metal-binding</keyword>
<dbReference type="GO" id="GO:0051539">
    <property type="term" value="F:4 iron, 4 sulfur cluster binding"/>
    <property type="evidence" value="ECO:0007669"/>
    <property type="project" value="UniProtKB-KW"/>
</dbReference>
<dbReference type="GO" id="GO:0016491">
    <property type="term" value="F:oxidoreductase activity"/>
    <property type="evidence" value="ECO:0007669"/>
    <property type="project" value="UniProtKB-KW"/>
</dbReference>
<dbReference type="InterPro" id="IPR006963">
    <property type="entry name" value="Mopterin_OxRdtase_4Fe-4S_dom"/>
</dbReference>
<dbReference type="InterPro" id="IPR027467">
    <property type="entry name" value="MopterinOxRdtase_cofactor_BS"/>
</dbReference>
<dbReference type="PROSITE" id="PS51669">
    <property type="entry name" value="4FE4S_MOW_BIS_MGD"/>
    <property type="match status" value="1"/>
</dbReference>
<comment type="similarity">
    <text evidence="4">Belongs to the prokaryotic molybdopterin-containing oxidoreductase family.</text>
</comment>
<dbReference type="PROSITE" id="PS00551">
    <property type="entry name" value="MOLYBDOPTERIN_PROK_1"/>
    <property type="match status" value="1"/>
</dbReference>
<dbReference type="GO" id="GO:0030151">
    <property type="term" value="F:molybdenum ion binding"/>
    <property type="evidence" value="ECO:0007669"/>
    <property type="project" value="TreeGrafter"/>
</dbReference>
<evidence type="ECO:0000256" key="7">
    <source>
        <dbReference type="ARBA" id="ARBA00023002"/>
    </source>
</evidence>
<protein>
    <submittedName>
        <fullName evidence="11">Formate dehydrogenase</fullName>
    </submittedName>
</protein>
<dbReference type="GO" id="GO:0030313">
    <property type="term" value="C:cell envelope"/>
    <property type="evidence" value="ECO:0007669"/>
    <property type="project" value="UniProtKB-SubCell"/>
</dbReference>
<dbReference type="SUPFAM" id="SSF53706">
    <property type="entry name" value="Formate dehydrogenase/DMSO reductase, domains 1-3"/>
    <property type="match status" value="1"/>
</dbReference>
<evidence type="ECO:0000256" key="6">
    <source>
        <dbReference type="ARBA" id="ARBA00022723"/>
    </source>
</evidence>
<gene>
    <name evidence="11" type="ORF">AWH56_01305</name>
</gene>
<keyword evidence="9" id="KW-0411">Iron-sulfur</keyword>
<dbReference type="PANTHER" id="PTHR43598">
    <property type="entry name" value="TUNGSTEN-CONTAINING FORMYLMETHANOFURAN DEHYDROGENASE 2 SUBUNIT B"/>
    <property type="match status" value="1"/>
</dbReference>
<dbReference type="Gene3D" id="2.20.25.90">
    <property type="entry name" value="ADC-like domains"/>
    <property type="match status" value="1"/>
</dbReference>
<dbReference type="SMART" id="SM00926">
    <property type="entry name" value="Molybdop_Fe4S4"/>
    <property type="match status" value="1"/>
</dbReference>
<dbReference type="EMBL" id="LQXD01000001">
    <property type="protein sequence ID" value="OIJ23535.1"/>
    <property type="molecule type" value="Genomic_DNA"/>
</dbReference>
<evidence type="ECO:0000256" key="3">
    <source>
        <dbReference type="ARBA" id="ARBA00004196"/>
    </source>
</evidence>
<evidence type="ECO:0000256" key="1">
    <source>
        <dbReference type="ARBA" id="ARBA00001942"/>
    </source>
</evidence>
<feature type="domain" description="4Fe-4S Mo/W bis-MGD-type" evidence="10">
    <location>
        <begin position="45"/>
        <end position="101"/>
    </location>
</feature>
<evidence type="ECO:0000256" key="2">
    <source>
        <dbReference type="ARBA" id="ARBA00001966"/>
    </source>
</evidence>
<dbReference type="NCBIfam" id="TIGR01409">
    <property type="entry name" value="TAT_signal_seq"/>
    <property type="match status" value="1"/>
</dbReference>
<sequence>MITRRDFLKRTGAVTAGATIAAVGGINVKPVQAQVTKIKLQAKEGRQVPSVCPYCSVGCGMIITESEGKIINIEGNPDSPINLGSLCPKGAAAYQLAVNDERPQKVLYRAPHATTWETKPLEWAMERIAQKMKEDRDNSFIETQDGKLVNVNPSFASLGGSTLENEWNYIHAKLMRGLGVVNVENHARI</sequence>
<dbReference type="PROSITE" id="PS51318">
    <property type="entry name" value="TAT"/>
    <property type="match status" value="1"/>
</dbReference>
<name>A0A1S2MIG5_9BACI</name>
<comment type="cofactor">
    <cofactor evidence="2">
        <name>[4Fe-4S] cluster</name>
        <dbReference type="ChEBI" id="CHEBI:49883"/>
    </cofactor>
</comment>